<dbReference type="InterPro" id="IPR001173">
    <property type="entry name" value="Glyco_trans_2-like"/>
</dbReference>
<dbReference type="Pfam" id="PF00535">
    <property type="entry name" value="Glycos_transf_2"/>
    <property type="match status" value="1"/>
</dbReference>
<feature type="transmembrane region" description="Helical" evidence="9">
    <location>
        <begin position="230"/>
        <end position="249"/>
    </location>
</feature>
<accession>A0A7Y3WQX9</accession>
<protein>
    <submittedName>
        <fullName evidence="11">Glycosyltransferase family 2 protein</fullName>
    </submittedName>
</protein>
<dbReference type="GO" id="GO:0016757">
    <property type="term" value="F:glycosyltransferase activity"/>
    <property type="evidence" value="ECO:0007669"/>
    <property type="project" value="UniProtKB-KW"/>
</dbReference>
<dbReference type="EMBL" id="JABEYB010000001">
    <property type="protein sequence ID" value="NNU74506.1"/>
    <property type="molecule type" value="Genomic_DNA"/>
</dbReference>
<sequence length="342" mass="38777">MSNGIIYSVVVPLYNEELVIEESYKRLKSVMDSTNEKYEILFVNDGSRDATRNKTENICRSDKNIKLINFSRNFGHQAAITAGMNQAIGDAVIVIDADLQDPPEAIIDMISKWKEGYDVVYGKRVKRVGETFFKKFTSTAYYRLLKSMTSIDIPVDTGDFRLIDRKVCDALNSMPEKNRYIRGLVSWIGYKQTFVEFVRKERFAGETKYSLKKMFTLAFDGITSFSYKPLIFAGYFGAFTGLIGTILLIDTIVTSMINKNAILNLGLILSISLMMFGLMFCFMAIMGQYIARISEESKNRPLYIVANTVSYNELKNSVTFKGNRSPEIYDLKITSKGESIGN</sequence>
<dbReference type="PANTHER" id="PTHR48090:SF1">
    <property type="entry name" value="PROPHAGE BACTOPRENOL GLUCOSYL TRANSFERASE HOMOLOG"/>
    <property type="match status" value="1"/>
</dbReference>
<dbReference type="CDD" id="cd04187">
    <property type="entry name" value="DPM1_like_bac"/>
    <property type="match status" value="1"/>
</dbReference>
<evidence type="ECO:0000313" key="11">
    <source>
        <dbReference type="EMBL" id="NNU74506.1"/>
    </source>
</evidence>
<evidence type="ECO:0000256" key="7">
    <source>
        <dbReference type="ARBA" id="ARBA00023136"/>
    </source>
</evidence>
<evidence type="ECO:0000256" key="8">
    <source>
        <dbReference type="ARBA" id="ARBA00038152"/>
    </source>
</evidence>
<evidence type="ECO:0000256" key="2">
    <source>
        <dbReference type="ARBA" id="ARBA00022475"/>
    </source>
</evidence>
<keyword evidence="5 9" id="KW-0812">Transmembrane</keyword>
<dbReference type="Gene3D" id="3.90.550.10">
    <property type="entry name" value="Spore Coat Polysaccharide Biosynthesis Protein SpsA, Chain A"/>
    <property type="match status" value="1"/>
</dbReference>
<comment type="caution">
    <text evidence="11">The sequence shown here is derived from an EMBL/GenBank/DDBJ whole genome shotgun (WGS) entry which is preliminary data.</text>
</comment>
<gene>
    <name evidence="11" type="ORF">HLQ16_00925</name>
</gene>
<organism evidence="11 12">
    <name type="scientific">Clostridium estertheticum</name>
    <dbReference type="NCBI Taxonomy" id="238834"/>
    <lineage>
        <taxon>Bacteria</taxon>
        <taxon>Bacillati</taxon>
        <taxon>Bacillota</taxon>
        <taxon>Clostridia</taxon>
        <taxon>Eubacteriales</taxon>
        <taxon>Clostridiaceae</taxon>
        <taxon>Clostridium</taxon>
    </lineage>
</organism>
<evidence type="ECO:0000256" key="6">
    <source>
        <dbReference type="ARBA" id="ARBA00022989"/>
    </source>
</evidence>
<name>A0A7Y3WQX9_9CLOT</name>
<keyword evidence="2" id="KW-1003">Cell membrane</keyword>
<evidence type="ECO:0000256" key="1">
    <source>
        <dbReference type="ARBA" id="ARBA00004651"/>
    </source>
</evidence>
<dbReference type="InterPro" id="IPR050256">
    <property type="entry name" value="Glycosyltransferase_2"/>
</dbReference>
<dbReference type="Proteomes" id="UP000531659">
    <property type="component" value="Unassembled WGS sequence"/>
</dbReference>
<dbReference type="RefSeq" id="WP_171295556.1">
    <property type="nucleotide sequence ID" value="NZ_CP087098.1"/>
</dbReference>
<evidence type="ECO:0000256" key="4">
    <source>
        <dbReference type="ARBA" id="ARBA00022679"/>
    </source>
</evidence>
<dbReference type="GO" id="GO:0005886">
    <property type="term" value="C:plasma membrane"/>
    <property type="evidence" value="ECO:0007669"/>
    <property type="project" value="UniProtKB-SubCell"/>
</dbReference>
<dbReference type="FunFam" id="3.90.550.10:FF:000079">
    <property type="entry name" value="Probable glycosyl transferase"/>
    <property type="match status" value="1"/>
</dbReference>
<feature type="transmembrane region" description="Helical" evidence="9">
    <location>
        <begin position="261"/>
        <end position="291"/>
    </location>
</feature>
<proteinExistence type="inferred from homology"/>
<feature type="domain" description="Glycosyltransferase 2-like" evidence="10">
    <location>
        <begin position="8"/>
        <end position="169"/>
    </location>
</feature>
<comment type="subcellular location">
    <subcellularLocation>
        <location evidence="1">Cell membrane</location>
        <topology evidence="1">Multi-pass membrane protein</topology>
    </subcellularLocation>
</comment>
<comment type="similarity">
    <text evidence="8">Belongs to the glycosyltransferase 2 family. GtrB subfamily.</text>
</comment>
<evidence type="ECO:0000313" key="12">
    <source>
        <dbReference type="Proteomes" id="UP000531659"/>
    </source>
</evidence>
<evidence type="ECO:0000259" key="10">
    <source>
        <dbReference type="Pfam" id="PF00535"/>
    </source>
</evidence>
<dbReference type="SUPFAM" id="SSF53448">
    <property type="entry name" value="Nucleotide-diphospho-sugar transferases"/>
    <property type="match status" value="1"/>
</dbReference>
<keyword evidence="3" id="KW-0328">Glycosyltransferase</keyword>
<keyword evidence="7 9" id="KW-0472">Membrane</keyword>
<evidence type="ECO:0000256" key="9">
    <source>
        <dbReference type="SAM" id="Phobius"/>
    </source>
</evidence>
<evidence type="ECO:0000256" key="5">
    <source>
        <dbReference type="ARBA" id="ARBA00022692"/>
    </source>
</evidence>
<keyword evidence="4 11" id="KW-0808">Transferase</keyword>
<keyword evidence="6 9" id="KW-1133">Transmembrane helix</keyword>
<dbReference type="AlphaFoldDB" id="A0A7Y3WQX9"/>
<dbReference type="InterPro" id="IPR029044">
    <property type="entry name" value="Nucleotide-diphossugar_trans"/>
</dbReference>
<reference evidence="11 12" key="1">
    <citation type="submission" date="2020-05" db="EMBL/GenBank/DDBJ databases">
        <title>Complete genome of Clostridium estertheticum subspecies estertheticum, isolated from Vacuum packed lamb meat from New Zealand imported to Switzerland.</title>
        <authorList>
            <person name="Wambui J."/>
            <person name="Stevens M.J.A."/>
            <person name="Stephan R."/>
        </authorList>
    </citation>
    <scope>NUCLEOTIDE SEQUENCE [LARGE SCALE GENOMIC DNA]</scope>
    <source>
        <strain evidence="11 12">CEST001</strain>
    </source>
</reference>
<dbReference type="PANTHER" id="PTHR48090">
    <property type="entry name" value="UNDECAPRENYL-PHOSPHATE 4-DEOXY-4-FORMAMIDO-L-ARABINOSE TRANSFERASE-RELATED"/>
    <property type="match status" value="1"/>
</dbReference>
<evidence type="ECO:0000256" key="3">
    <source>
        <dbReference type="ARBA" id="ARBA00022676"/>
    </source>
</evidence>